<evidence type="ECO:0000313" key="4">
    <source>
        <dbReference type="Proteomes" id="UP000318053"/>
    </source>
</evidence>
<dbReference type="InterPro" id="IPR013783">
    <property type="entry name" value="Ig-like_fold"/>
</dbReference>
<feature type="compositionally biased region" description="Polar residues" evidence="1">
    <location>
        <begin position="1126"/>
        <end position="1136"/>
    </location>
</feature>
<evidence type="ECO:0000259" key="2">
    <source>
        <dbReference type="Pfam" id="PF01345"/>
    </source>
</evidence>
<feature type="domain" description="DUF11" evidence="2">
    <location>
        <begin position="1156"/>
        <end position="1267"/>
    </location>
</feature>
<feature type="region of interest" description="Disordered" evidence="1">
    <location>
        <begin position="1255"/>
        <end position="1279"/>
    </location>
</feature>
<dbReference type="Gene3D" id="2.60.40.10">
    <property type="entry name" value="Immunoglobulins"/>
    <property type="match status" value="8"/>
</dbReference>
<feature type="region of interest" description="Disordered" evidence="1">
    <location>
        <begin position="716"/>
        <end position="749"/>
    </location>
</feature>
<feature type="domain" description="DUF11" evidence="2">
    <location>
        <begin position="626"/>
        <end position="732"/>
    </location>
</feature>
<dbReference type="RefSeq" id="WP_246113045.1">
    <property type="nucleotide sequence ID" value="NZ_SJPK01000017.1"/>
</dbReference>
<proteinExistence type="predicted"/>
<feature type="domain" description="DUF11" evidence="2">
    <location>
        <begin position="1686"/>
        <end position="1792"/>
    </location>
</feature>
<feature type="region of interest" description="Disordered" evidence="1">
    <location>
        <begin position="1"/>
        <end position="24"/>
    </location>
</feature>
<sequence length="1962" mass="205024">MTDQRRRTKFPHATANTKRRRRRISRDYRRRLHLEPLENRRLLAAGTDLANLSGLVYNDFNGDGFTPGEQVVNASVTLYRDDGDGQFEPDSGDSQVATTPTDADGRYTFERLTAGQYFVLQPAQDVSGVSLQQAVSPPVTITAEQVAGQLIRTIDGFDGAMQTVSDEVLDGVPVTSTADAPEAIGGSRDLLVNKTSDIGTISLVVNDPVSPDLLQVRSDGFGGGQRVVIWDGADDDPTVVNDDGLGGIDLTSNGEAAGMRLVIGADLPAGAAIVRLYTDDGNGSTLTLSSTATLDIPQTTTQPTSVEFVPFSDFTTASGASGPADLTSIGAIEFEVVADPNYDALADLIGTIGPNLIPVADFDNYEPIDLNLSKELITADPNVNLPVSFRLTLLNEGESTATNVVVTDNLPAGITYSSDQPSAGSTYASDTGLWTIPSLAPGATVTLELTGLLTSNAPQTNTAQVTAADQFDVDSTPDNSDPSEDDQDSAVVTAAQINLALDKTVSEPSPNVGDPVSFTLTLSNSGIDDATNIVVQDTLPPGLTISSNEPASGTFNPSNAQWTIPSLAAGQSTTLLLNSTVTAAGSYTNVAEVIAADQFDTNSTPNNNDPNEDDQDQVTFQTQTADLSLAKTVVGQVSSIGDNVTFSITVNNEGPNPATNVRVRDVLPAGLTYVSDTTSVGDYDSASGDWTIAEVPVGTPVTLNLVAEVTTTGTKTNTAEIMASDQSDPDSTPGNGSSGTAGEEDDIDSVMLTPVAIDLELSKTTTSERPAPGETFTYNLTVTNTSADNATGVRVTDQIPVGLIFQSSTVDEDYAPDTGVWNVGSVPAGESRTIAINVSLDPSRSDLLSPISNTAEITAANEFDIDSTPDNHEPNEDDQMTIAVTPANADLSLTKTVENPLANVGEDVTFTITATNSGPDPSGSFVVADPLPEGAVFVDATTENGSYDPGTQRWSVAGLELNETATLTLVLRASASGTINNVAEIVSASLPDPDSTPGNGVEEEDDQAAAVAQAEQIDLSLTKDTDNPTPRAGETFSYTITIANGGPDTATNIVVADRLPDEVTLVGNEPASGSFVSSTGLWTIPSLAAGESTTLKLDGRIDSIAGLPSDDPIFTGVLNTAEVMSVDQTDSDSTPGNDVESEDDQDSVSVRVPIADLSVEKTTLTPNPNIGENARFEIVVQNAGPDVATNIVIADTLPPGLTYLSDSQSDNDNEYASDTGLWTIATLGVGQSVSMQLVADVELAGMFTNTAELISVDQDDPDSTPNNQLPDEDDQSSATLSTPVIDLSLQKTNMPLRPSVGSEVTFTLEVLNDGPDDATGVVVSDELPDGFEFLSSNHPIAFSPLTGLWNVGALASGESQSLEIRGNVISTEPFENLAEVVAADQFDSDSTPDNGFDNGEDDTARVTVTPASADLSLTKTVDDDTPNVGDDVVFTLTVRNDGPDTAAGIEVLDTLPPGLTDIRADEQTGSYDPDDRIWRIDELESGSTAVLTLTATVDRSANDSDEPITRTNFAEIIASSQFDPDSTPGNGDNDEDDSASVSFVPQLIDLALTKTSDSDRANVGDTIEYRVTVSNDGPTDATGVVVSDPLPAGLTFVSATPSSGENYNPQTGDWSIPQIPAGETRELILNATVSPDPSIVDEILASGITNIAEVIAADQPDRDSTPDNGPGEDDYQAITLEIAQSDLSLTKTVDNATPDQNDIITFLVTVNNSGPDTATNIVVNDALPVGLSDVQVTALTGDFDASTNHWTIAELESGGSAQLQIRARVTSANIVTNVAEIIAADQLDPNSTPGNSDPSEDDMASVQVIPRVIDVSVEASAIPEEIELGDTVEVTVTVHNGSSSTAPLAAADDREISDATGVVVGVTIPEGLTLIDASPAGVYDAPSEQWTAGEVAANSSKQLILTFRVDTLTLKTFEIEVLETNEIDIDSTAGNHDPEEDDQTSVSIHPPATLSKRLFMAR</sequence>
<feature type="compositionally biased region" description="Polar residues" evidence="1">
    <location>
        <begin position="1518"/>
        <end position="1530"/>
    </location>
</feature>
<feature type="domain" description="DUF11" evidence="2">
    <location>
        <begin position="1414"/>
        <end position="1527"/>
    </location>
</feature>
<dbReference type="InterPro" id="IPR047589">
    <property type="entry name" value="DUF11_rpt"/>
</dbReference>
<feature type="domain" description="DUF11" evidence="2">
    <location>
        <begin position="369"/>
        <end position="480"/>
    </location>
</feature>
<feature type="domain" description="DUF11" evidence="2">
    <location>
        <begin position="1549"/>
        <end position="1667"/>
    </location>
</feature>
<dbReference type="PANTHER" id="PTHR34819:SF3">
    <property type="entry name" value="CELL SURFACE PROTEIN"/>
    <property type="match status" value="1"/>
</dbReference>
<dbReference type="PANTHER" id="PTHR34819">
    <property type="entry name" value="LARGE CYSTEINE-RICH PERIPLASMIC PROTEIN OMCB"/>
    <property type="match status" value="1"/>
</dbReference>
<feature type="region of interest" description="Disordered" evidence="1">
    <location>
        <begin position="1516"/>
        <end position="1539"/>
    </location>
</feature>
<dbReference type="InterPro" id="IPR051172">
    <property type="entry name" value="Chlamydia_OmcB"/>
</dbReference>
<feature type="region of interest" description="Disordered" evidence="1">
    <location>
        <begin position="81"/>
        <end position="102"/>
    </location>
</feature>
<feature type="domain" description="DUF11" evidence="2">
    <location>
        <begin position="1814"/>
        <end position="1933"/>
    </location>
</feature>
<dbReference type="Gene3D" id="2.60.40.3080">
    <property type="match status" value="1"/>
</dbReference>
<feature type="domain" description="DUF11" evidence="2">
    <location>
        <begin position="1286"/>
        <end position="1393"/>
    </location>
</feature>
<organism evidence="3 4">
    <name type="scientific">Allorhodopirellula solitaria</name>
    <dbReference type="NCBI Taxonomy" id="2527987"/>
    <lineage>
        <taxon>Bacteria</taxon>
        <taxon>Pseudomonadati</taxon>
        <taxon>Planctomycetota</taxon>
        <taxon>Planctomycetia</taxon>
        <taxon>Pirellulales</taxon>
        <taxon>Pirellulaceae</taxon>
        <taxon>Allorhodopirellula</taxon>
    </lineage>
</organism>
<dbReference type="EMBL" id="SJPK01000017">
    <property type="protein sequence ID" value="TWT56070.1"/>
    <property type="molecule type" value="Genomic_DNA"/>
</dbReference>
<dbReference type="Proteomes" id="UP000318053">
    <property type="component" value="Unassembled WGS sequence"/>
</dbReference>
<dbReference type="InterPro" id="IPR001434">
    <property type="entry name" value="OmcB-like_DUF11"/>
</dbReference>
<feature type="domain" description="DUF11" evidence="2">
    <location>
        <begin position="1018"/>
        <end position="1141"/>
    </location>
</feature>
<protein>
    <submittedName>
        <fullName evidence="3">Large cysteine-rich periplasmic protein OmcB</fullName>
    </submittedName>
</protein>
<evidence type="ECO:0000313" key="3">
    <source>
        <dbReference type="EMBL" id="TWT56070.1"/>
    </source>
</evidence>
<gene>
    <name evidence="3" type="primary">omcB_4</name>
    <name evidence="3" type="ORF">CA85_45430</name>
</gene>
<feature type="domain" description="DUF11" evidence="2">
    <location>
        <begin position="890"/>
        <end position="996"/>
    </location>
</feature>
<feature type="compositionally biased region" description="Polar residues" evidence="1">
    <location>
        <begin position="92"/>
        <end position="101"/>
    </location>
</feature>
<dbReference type="Pfam" id="PF01345">
    <property type="entry name" value="DUF11"/>
    <property type="match status" value="12"/>
</dbReference>
<reference evidence="3 4" key="1">
    <citation type="submission" date="2019-02" db="EMBL/GenBank/DDBJ databases">
        <title>Deep-cultivation of Planctomycetes and their phenomic and genomic characterization uncovers novel biology.</title>
        <authorList>
            <person name="Wiegand S."/>
            <person name="Jogler M."/>
            <person name="Boedeker C."/>
            <person name="Pinto D."/>
            <person name="Vollmers J."/>
            <person name="Rivas-Marin E."/>
            <person name="Kohn T."/>
            <person name="Peeters S.H."/>
            <person name="Heuer A."/>
            <person name="Rast P."/>
            <person name="Oberbeckmann S."/>
            <person name="Bunk B."/>
            <person name="Jeske O."/>
            <person name="Meyerdierks A."/>
            <person name="Storesund J.E."/>
            <person name="Kallscheuer N."/>
            <person name="Luecker S."/>
            <person name="Lage O.M."/>
            <person name="Pohl T."/>
            <person name="Merkel B.J."/>
            <person name="Hornburger P."/>
            <person name="Mueller R.-W."/>
            <person name="Bruemmer F."/>
            <person name="Labrenz M."/>
            <person name="Spormann A.M."/>
            <person name="Op Den Camp H."/>
            <person name="Overmann J."/>
            <person name="Amann R."/>
            <person name="Jetten M.S.M."/>
            <person name="Mascher T."/>
            <person name="Medema M.H."/>
            <person name="Devos D.P."/>
            <person name="Kaster A.-K."/>
            <person name="Ovreas L."/>
            <person name="Rohde M."/>
            <person name="Galperin M.Y."/>
            <person name="Jogler C."/>
        </authorList>
    </citation>
    <scope>NUCLEOTIDE SEQUENCE [LARGE SCALE GENOMIC DNA]</scope>
    <source>
        <strain evidence="3 4">CA85</strain>
    </source>
</reference>
<comment type="caution">
    <text evidence="3">The sequence shown here is derived from an EMBL/GenBank/DDBJ whole genome shotgun (WGS) entry which is preliminary data.</text>
</comment>
<keyword evidence="4" id="KW-1185">Reference proteome</keyword>
<feature type="compositionally biased region" description="Basic residues" evidence="1">
    <location>
        <begin position="1"/>
        <end position="10"/>
    </location>
</feature>
<name>A0A5C5WZR9_9BACT</name>
<dbReference type="NCBIfam" id="TIGR01451">
    <property type="entry name" value="B_ant_repeat"/>
    <property type="match status" value="11"/>
</dbReference>
<evidence type="ECO:0000256" key="1">
    <source>
        <dbReference type="SAM" id="MobiDB-lite"/>
    </source>
</evidence>
<feature type="domain" description="DUF11" evidence="2">
    <location>
        <begin position="758"/>
        <end position="871"/>
    </location>
</feature>
<dbReference type="Gene3D" id="2.60.40.1170">
    <property type="entry name" value="Mu homology domain, subdomain B"/>
    <property type="match status" value="3"/>
</dbReference>
<dbReference type="SUPFAM" id="SSF117074">
    <property type="entry name" value="Hypothetical protein PA1324"/>
    <property type="match status" value="1"/>
</dbReference>
<feature type="region of interest" description="Disordered" evidence="1">
    <location>
        <begin position="1930"/>
        <end position="1949"/>
    </location>
</feature>
<feature type="compositionally biased region" description="Polar residues" evidence="1">
    <location>
        <begin position="716"/>
        <end position="740"/>
    </location>
</feature>
<accession>A0A5C5WZR9</accession>
<feature type="domain" description="DUF11" evidence="2">
    <location>
        <begin position="499"/>
        <end position="608"/>
    </location>
</feature>
<feature type="region of interest" description="Disordered" evidence="1">
    <location>
        <begin position="1126"/>
        <end position="1147"/>
    </location>
</feature>